<dbReference type="Pfam" id="PF01497">
    <property type="entry name" value="Peripla_BP_2"/>
    <property type="match status" value="1"/>
</dbReference>
<evidence type="ECO:0000313" key="10">
    <source>
        <dbReference type="EMBL" id="ANY65966.1"/>
    </source>
</evidence>
<dbReference type="RefSeq" id="WP_099517342.1">
    <property type="nucleotide sequence ID" value="NZ_CP016808.1"/>
</dbReference>
<gene>
    <name evidence="10" type="ORF">BBD42_05445</name>
</gene>
<evidence type="ECO:0000256" key="6">
    <source>
        <dbReference type="ARBA" id="ARBA00023163"/>
    </source>
</evidence>
<evidence type="ECO:0008006" key="11">
    <source>
        <dbReference type="Google" id="ProtNLM"/>
    </source>
</evidence>
<dbReference type="PROSITE" id="PS50983">
    <property type="entry name" value="FE_B12_PBP"/>
    <property type="match status" value="1"/>
</dbReference>
<dbReference type="Gene3D" id="1.10.10.60">
    <property type="entry name" value="Homeodomain-like"/>
    <property type="match status" value="2"/>
</dbReference>
<evidence type="ECO:0000256" key="7">
    <source>
        <dbReference type="SAM" id="MobiDB-lite"/>
    </source>
</evidence>
<dbReference type="InterPro" id="IPR009057">
    <property type="entry name" value="Homeodomain-like_sf"/>
</dbReference>
<evidence type="ECO:0000256" key="1">
    <source>
        <dbReference type="ARBA" id="ARBA00004196"/>
    </source>
</evidence>
<proteinExistence type="inferred from homology"/>
<keyword evidence="5" id="KW-0805">Transcription regulation</keyword>
<dbReference type="InterPro" id="IPR051313">
    <property type="entry name" value="Bact_iron-sidero_bind"/>
</dbReference>
<dbReference type="PANTHER" id="PTHR30532:SF26">
    <property type="entry name" value="IRON(3+)-HYDROXAMATE-BINDING PROTEIN FHUD"/>
    <property type="match status" value="1"/>
</dbReference>
<evidence type="ECO:0000259" key="9">
    <source>
        <dbReference type="PROSITE" id="PS50983"/>
    </source>
</evidence>
<dbReference type="Pfam" id="PF12833">
    <property type="entry name" value="HTH_18"/>
    <property type="match status" value="1"/>
</dbReference>
<protein>
    <recommendedName>
        <fullName evidence="11">AraC family transcriptional regulator</fullName>
    </recommendedName>
</protein>
<keyword evidence="6" id="KW-0804">Transcription</keyword>
<dbReference type="EMBL" id="CP016808">
    <property type="protein sequence ID" value="ANY65966.1"/>
    <property type="molecule type" value="Genomic_DNA"/>
</dbReference>
<dbReference type="InterPro" id="IPR018060">
    <property type="entry name" value="HTH_AraC"/>
</dbReference>
<dbReference type="SUPFAM" id="SSF53807">
    <property type="entry name" value="Helical backbone' metal receptor"/>
    <property type="match status" value="1"/>
</dbReference>
<dbReference type="PANTHER" id="PTHR30532">
    <property type="entry name" value="IRON III DICITRATE-BINDING PERIPLASMIC PROTEIN"/>
    <property type="match status" value="1"/>
</dbReference>
<dbReference type="GO" id="GO:1901678">
    <property type="term" value="P:iron coordination entity transport"/>
    <property type="evidence" value="ECO:0007669"/>
    <property type="project" value="UniProtKB-ARBA"/>
</dbReference>
<evidence type="ECO:0000256" key="2">
    <source>
        <dbReference type="ARBA" id="ARBA00008814"/>
    </source>
</evidence>
<evidence type="ECO:0000256" key="5">
    <source>
        <dbReference type="ARBA" id="ARBA00023015"/>
    </source>
</evidence>
<dbReference type="GO" id="GO:0030288">
    <property type="term" value="C:outer membrane-bounded periplasmic space"/>
    <property type="evidence" value="ECO:0007669"/>
    <property type="project" value="TreeGrafter"/>
</dbReference>
<dbReference type="GO" id="GO:0003700">
    <property type="term" value="F:DNA-binding transcription factor activity"/>
    <property type="evidence" value="ECO:0007669"/>
    <property type="project" value="InterPro"/>
</dbReference>
<feature type="domain" description="HTH araC/xylS-type" evidence="8">
    <location>
        <begin position="176"/>
        <end position="274"/>
    </location>
</feature>
<feature type="compositionally biased region" description="Low complexity" evidence="7">
    <location>
        <begin position="357"/>
        <end position="372"/>
    </location>
</feature>
<feature type="domain" description="Fe/B12 periplasmic-binding" evidence="9">
    <location>
        <begin position="395"/>
        <end position="648"/>
    </location>
</feature>
<comment type="similarity">
    <text evidence="2">Belongs to the bacterial solute-binding protein 8 family.</text>
</comment>
<name>A0A1B2DE39_9BACL</name>
<dbReference type="GO" id="GO:0043565">
    <property type="term" value="F:sequence-specific DNA binding"/>
    <property type="evidence" value="ECO:0007669"/>
    <property type="project" value="InterPro"/>
</dbReference>
<accession>A0A1B2DE39</accession>
<dbReference type="InterPro" id="IPR002491">
    <property type="entry name" value="ABC_transptr_periplasmic_BD"/>
</dbReference>
<keyword evidence="3" id="KW-0813">Transport</keyword>
<evidence type="ECO:0000256" key="3">
    <source>
        <dbReference type="ARBA" id="ARBA00022448"/>
    </source>
</evidence>
<evidence type="ECO:0000259" key="8">
    <source>
        <dbReference type="PROSITE" id="PS01124"/>
    </source>
</evidence>
<dbReference type="AlphaFoldDB" id="A0A1B2DE39"/>
<keyword evidence="4" id="KW-0732">Signal</keyword>
<dbReference type="SUPFAM" id="SSF46689">
    <property type="entry name" value="Homeodomain-like"/>
    <property type="match status" value="2"/>
</dbReference>
<dbReference type="SMART" id="SM00342">
    <property type="entry name" value="HTH_ARAC"/>
    <property type="match status" value="1"/>
</dbReference>
<dbReference type="PROSITE" id="PS01124">
    <property type="entry name" value="HTH_ARAC_FAMILY_2"/>
    <property type="match status" value="1"/>
</dbReference>
<sequence length="648" mass="72798">MEWQEIIQLWNQRPVQVLDIRHLTLKPGETRLAYRLPANAFVYANQGNARLVMEELEAPCDNGYLLHSGKGANLSIWCGDEPFDYYLILYKPLAMIGNQVRHGDLEQQDVFGRRYAFEVMHAMSLLSLLEQMSQLWASSEELDRLQVTGVFYQFVVEQFRQLQMVKAEAAVPDLPEQIAEYIHEYFHKTVTMETMAGKFHYSTHYLARVFKRKFGCSPMEYLMQTRINRAKYLLTETDTPIRSLVEKVGYTDIYYFSRLFKKLTGVTPTQFKKLNLGSIGSIRPKMMPESHIAPQAGQSYIGNSENDYQYSAWRVNEMRLGFKPSFAVTLLFSLSLLLAACGGTAAEPQQSAQGSNAQPAATATADTAAESPAATTRMYKDALGREVEIPSSPSKVVVITYGGYLLPLGIQPVGVDQAVLDHYPEELAGVASIGEGLGNVEAVSALEPDLIILPEYHDAAAYTQFEKIAPTVAVSWGGDPDIINTLRDMGDIMNRKQEAEAWITKFEAKLQSVRDQLEVKVTPGETAITFILYQGELFLGGEGGTLGKLIYEDFGYQMPEQFKQYSDGGAALSMESLADRPADYFFTQMTDEELVGMNKLFQEPLYQSIPAIKNNRIINVTRDKWNFGPYLAEQAVDEMIEKVAQLQK</sequence>
<feature type="region of interest" description="Disordered" evidence="7">
    <location>
        <begin position="348"/>
        <end position="372"/>
    </location>
</feature>
<dbReference type="Gene3D" id="3.40.50.1980">
    <property type="entry name" value="Nitrogenase molybdenum iron protein domain"/>
    <property type="match status" value="2"/>
</dbReference>
<organism evidence="10">
    <name type="scientific">Paenibacillus sp. BIHB 4019</name>
    <dbReference type="NCBI Taxonomy" id="1870819"/>
    <lineage>
        <taxon>Bacteria</taxon>
        <taxon>Bacillati</taxon>
        <taxon>Bacillota</taxon>
        <taxon>Bacilli</taxon>
        <taxon>Bacillales</taxon>
        <taxon>Paenibacillaceae</taxon>
        <taxon>Paenibacillus</taxon>
    </lineage>
</organism>
<reference evidence="10" key="1">
    <citation type="submission" date="2016-08" db="EMBL/GenBank/DDBJ databases">
        <title>Complete Genome Seqeunce of Paenibacillus sp. BIHB 4019 from tea rhizoplane.</title>
        <authorList>
            <person name="Thakur R."/>
            <person name="Swarnkar M.K."/>
            <person name="Gulati A."/>
        </authorList>
    </citation>
    <scope>NUCLEOTIDE SEQUENCE [LARGE SCALE GENOMIC DNA]</scope>
    <source>
        <strain evidence="10">BIHB4019</strain>
    </source>
</reference>
<comment type="subcellular location">
    <subcellularLocation>
        <location evidence="1">Cell envelope</location>
    </subcellularLocation>
</comment>
<evidence type="ECO:0000256" key="4">
    <source>
        <dbReference type="ARBA" id="ARBA00022729"/>
    </source>
</evidence>